<proteinExistence type="predicted"/>
<dbReference type="KEGG" id="lsx:H8B22_01050"/>
<organism evidence="1 2">
    <name type="scientific">Agrilutibacter terrestris</name>
    <dbReference type="NCBI Taxonomy" id="2865112"/>
    <lineage>
        <taxon>Bacteria</taxon>
        <taxon>Pseudomonadati</taxon>
        <taxon>Pseudomonadota</taxon>
        <taxon>Gammaproteobacteria</taxon>
        <taxon>Lysobacterales</taxon>
        <taxon>Lysobacteraceae</taxon>
        <taxon>Agrilutibacter</taxon>
    </lineage>
</organism>
<sequence>MAFLAACATRPAPEFGGRWKPVNHYAEEPQEIPLQQAYAFYPSPMDGTLKSMLTRWARDSKMALSYLHPSDFTLHAGVADIRTSDLQQAAAQLSTAYAAQGVAVAVEGNQIVVRNAATATAAPSTDGIPASP</sequence>
<protein>
    <recommendedName>
        <fullName evidence="3">Toxin co-regulated pilus biosynthesis protein Q C-terminal domain-containing protein</fullName>
    </recommendedName>
</protein>
<dbReference type="RefSeq" id="WP_187712319.1">
    <property type="nucleotide sequence ID" value="NZ_CP060820.1"/>
</dbReference>
<evidence type="ECO:0000313" key="2">
    <source>
        <dbReference type="Proteomes" id="UP000516018"/>
    </source>
</evidence>
<dbReference type="Proteomes" id="UP000516018">
    <property type="component" value="Chromosome"/>
</dbReference>
<evidence type="ECO:0000313" key="1">
    <source>
        <dbReference type="EMBL" id="QNP40881.1"/>
    </source>
</evidence>
<dbReference type="AlphaFoldDB" id="A0A7H0FXW5"/>
<reference evidence="1 2" key="1">
    <citation type="submission" date="2020-08" db="EMBL/GenBank/DDBJ databases">
        <title>Lysobacter sp. II4 sp. nov., isolated from soil.</title>
        <authorList>
            <person name="Woo C.Y."/>
            <person name="Kim J."/>
        </authorList>
    </citation>
    <scope>NUCLEOTIDE SEQUENCE [LARGE SCALE GENOMIC DNA]</scope>
    <source>
        <strain evidence="1 2">II4</strain>
    </source>
</reference>
<dbReference type="EMBL" id="CP060820">
    <property type="protein sequence ID" value="QNP40881.1"/>
    <property type="molecule type" value="Genomic_DNA"/>
</dbReference>
<gene>
    <name evidence="1" type="ORF">H8B22_01050</name>
</gene>
<keyword evidence="2" id="KW-1185">Reference proteome</keyword>
<accession>A0A7H0FXW5</accession>
<dbReference type="Gene3D" id="3.55.50.70">
    <property type="match status" value="1"/>
</dbReference>
<name>A0A7H0FXW5_9GAMM</name>
<evidence type="ECO:0008006" key="3">
    <source>
        <dbReference type="Google" id="ProtNLM"/>
    </source>
</evidence>